<dbReference type="EMBL" id="CAMXCM010000001">
    <property type="protein sequence ID" value="CAI3922501.1"/>
    <property type="molecule type" value="Genomic_DNA"/>
</dbReference>
<evidence type="ECO:0000313" key="2">
    <source>
        <dbReference type="EMBL" id="CAI3938615.1"/>
    </source>
</evidence>
<dbReference type="AlphaFoldDB" id="A0A9W4XGR6"/>
<protein>
    <submittedName>
        <fullName evidence="1">Uncharacterized protein</fullName>
    </submittedName>
</protein>
<name>A0A9W4XGR6_9PROT</name>
<dbReference type="EMBL" id="CAMXCS010000001">
    <property type="protein sequence ID" value="CAI3938615.1"/>
    <property type="molecule type" value="Genomic_DNA"/>
</dbReference>
<proteinExistence type="predicted"/>
<gene>
    <name evidence="2" type="ORF">R53529_LOCUS975</name>
    <name evidence="1" type="ORF">R53530_LOCUS126</name>
</gene>
<evidence type="ECO:0000313" key="3">
    <source>
        <dbReference type="Proteomes" id="UP001154255"/>
    </source>
</evidence>
<evidence type="ECO:0000313" key="1">
    <source>
        <dbReference type="EMBL" id="CAI3922501.1"/>
    </source>
</evidence>
<dbReference type="Proteomes" id="UP001154255">
    <property type="component" value="Unassembled WGS sequence"/>
</dbReference>
<keyword evidence="4" id="KW-1185">Reference proteome</keyword>
<dbReference type="RefSeq" id="WP_271789390.1">
    <property type="nucleotide sequence ID" value="NZ_CAMXCM010000001.1"/>
</dbReference>
<reference evidence="1" key="1">
    <citation type="submission" date="2022-10" db="EMBL/GenBank/DDBJ databases">
        <authorList>
            <person name="Botero Cardona J."/>
        </authorList>
    </citation>
    <scope>NUCLEOTIDE SEQUENCE</scope>
    <source>
        <strain evidence="1">LMG 31819</strain>
        <strain evidence="2">R-53529</strain>
    </source>
</reference>
<comment type="caution">
    <text evidence="1">The sequence shown here is derived from an EMBL/GenBank/DDBJ whole genome shotgun (WGS) entry which is preliminary data.</text>
</comment>
<evidence type="ECO:0000313" key="4">
    <source>
        <dbReference type="Proteomes" id="UP001154259"/>
    </source>
</evidence>
<dbReference type="Proteomes" id="UP001154259">
    <property type="component" value="Unassembled WGS sequence"/>
</dbReference>
<accession>A0A9W4XGR6</accession>
<sequence>MDILLIELQSEDVVTRKNAVARINRLSRGRWTVKNKEFLTDDAVLSIVIHAIEQEIDITILLNTVGSISQRYEYYDLRILEALIPLYEHVSISIKVAACTWTIQFNDPKTWNAICQIFGVKTTKITNRLLGLMIARHAKNVPQNFIVKLSSLIQNAFVQEKNLDAKDALLLALGKVGNDATIAFINKQVLKKGMDRLLKERATHILEEIAERSAK</sequence>
<organism evidence="1 3">
    <name type="scientific">Commensalibacter communis</name>
    <dbReference type="NCBI Taxonomy" id="2972786"/>
    <lineage>
        <taxon>Bacteria</taxon>
        <taxon>Pseudomonadati</taxon>
        <taxon>Pseudomonadota</taxon>
        <taxon>Alphaproteobacteria</taxon>
        <taxon>Acetobacterales</taxon>
        <taxon>Acetobacteraceae</taxon>
    </lineage>
</organism>